<reference evidence="1 2" key="2">
    <citation type="submission" date="2019-04" db="EMBL/GenBank/DDBJ databases">
        <title>The genome sequence of big-headed turtle.</title>
        <authorList>
            <person name="Gong S."/>
        </authorList>
    </citation>
    <scope>NUCLEOTIDE SEQUENCE [LARGE SCALE GENOMIC DNA]</scope>
    <source>
        <strain evidence="1">DO16091913</strain>
        <tissue evidence="1">Muscle</tissue>
    </source>
</reference>
<dbReference type="AlphaFoldDB" id="A0A4D9EP96"/>
<name>A0A4D9EP96_9SAUR</name>
<organism evidence="1 2">
    <name type="scientific">Platysternon megacephalum</name>
    <name type="common">big-headed turtle</name>
    <dbReference type="NCBI Taxonomy" id="55544"/>
    <lineage>
        <taxon>Eukaryota</taxon>
        <taxon>Metazoa</taxon>
        <taxon>Chordata</taxon>
        <taxon>Craniata</taxon>
        <taxon>Vertebrata</taxon>
        <taxon>Euteleostomi</taxon>
        <taxon>Archelosauria</taxon>
        <taxon>Testudinata</taxon>
        <taxon>Testudines</taxon>
        <taxon>Cryptodira</taxon>
        <taxon>Durocryptodira</taxon>
        <taxon>Testudinoidea</taxon>
        <taxon>Platysternidae</taxon>
        <taxon>Platysternon</taxon>
    </lineage>
</organism>
<keyword evidence="2" id="KW-1185">Reference proteome</keyword>
<protein>
    <submittedName>
        <fullName evidence="1">Tetratricopeptide repeat protein 23-like</fullName>
    </submittedName>
</protein>
<evidence type="ECO:0000313" key="2">
    <source>
        <dbReference type="Proteomes" id="UP000297703"/>
    </source>
</evidence>
<proteinExistence type="predicted"/>
<evidence type="ECO:0000313" key="1">
    <source>
        <dbReference type="EMBL" id="TFK12156.1"/>
    </source>
</evidence>
<dbReference type="Proteomes" id="UP000297703">
    <property type="component" value="Unassembled WGS sequence"/>
</dbReference>
<sequence>MVQWLQLFTLGGEGRKCVPLLQISCIVCVLQSNTLKYMYCTCNNVFLQADKMLVYLMSSINVKCDRLELLTVKVISKVKTLYLYVDCCGDYIIKQNEDILLSNN</sequence>
<accession>A0A4D9EP96</accession>
<comment type="caution">
    <text evidence="1">The sequence shown here is derived from an EMBL/GenBank/DDBJ whole genome shotgun (WGS) entry which is preliminary data.</text>
</comment>
<dbReference type="EMBL" id="QXTE01000025">
    <property type="protein sequence ID" value="TFK12156.1"/>
    <property type="molecule type" value="Genomic_DNA"/>
</dbReference>
<reference evidence="1 2" key="1">
    <citation type="submission" date="2019-04" db="EMBL/GenBank/DDBJ databases">
        <title>Draft genome of the big-headed turtle Platysternon megacephalum.</title>
        <authorList>
            <person name="Gong S."/>
        </authorList>
    </citation>
    <scope>NUCLEOTIDE SEQUENCE [LARGE SCALE GENOMIC DNA]</scope>
    <source>
        <strain evidence="1">DO16091913</strain>
        <tissue evidence="1">Muscle</tissue>
    </source>
</reference>
<gene>
    <name evidence="1" type="ORF">DR999_PMT04601</name>
</gene>